<name>A0A075VWQ4_CAPAN</name>
<sequence length="100" mass="11522">MMFTSTRLGHYLKVSFSLFSSYITTMEEIVSTTFYATISSSLMIFLSSEKKKRLPYLSNSSYSSSFLVEVPLLRQLVQWFLSWMTGILWMDGKSRYAAGL</sequence>
<geneLocation type="mitochondrion" evidence="1"/>
<dbReference type="AlphaFoldDB" id="A0A075VWQ4"/>
<proteinExistence type="predicted"/>
<reference evidence="1" key="1">
    <citation type="journal article" date="2014" name="BMC Genomics">
        <title>Extensive structural variations between mitochondrial genomes of CMS and normal peppers (Capsicum annuum L.) revealed by complete nucleotide sequencing.</title>
        <authorList>
            <person name="Jo Y.D."/>
            <person name="Choi Y."/>
            <person name="Kim D.H."/>
            <person name="Kim B.D."/>
            <person name="Kang B.C."/>
        </authorList>
    </citation>
    <scope>NUCLEOTIDE SEQUENCE</scope>
</reference>
<keyword evidence="1" id="KW-0496">Mitochondrion</keyword>
<protein>
    <submittedName>
        <fullName evidence="1">Uncharacterized protein</fullName>
    </submittedName>
</protein>
<evidence type="ECO:0000313" key="1">
    <source>
        <dbReference type="EMBL" id="AIG89922.1"/>
    </source>
</evidence>
<gene>
    <name evidence="1" type="primary">orf100d</name>
</gene>
<dbReference type="EMBL" id="KJ865409">
    <property type="protein sequence ID" value="AIG89922.1"/>
    <property type="molecule type" value="Genomic_DNA"/>
</dbReference>
<accession>A0A075VWQ4</accession>
<organism evidence="1">
    <name type="scientific">Capsicum annuum</name>
    <name type="common">Capsicum pepper</name>
    <dbReference type="NCBI Taxonomy" id="4072"/>
    <lineage>
        <taxon>Eukaryota</taxon>
        <taxon>Viridiplantae</taxon>
        <taxon>Streptophyta</taxon>
        <taxon>Embryophyta</taxon>
        <taxon>Tracheophyta</taxon>
        <taxon>Spermatophyta</taxon>
        <taxon>Magnoliopsida</taxon>
        <taxon>eudicotyledons</taxon>
        <taxon>Gunneridae</taxon>
        <taxon>Pentapetalae</taxon>
        <taxon>asterids</taxon>
        <taxon>lamiids</taxon>
        <taxon>Solanales</taxon>
        <taxon>Solanaceae</taxon>
        <taxon>Solanoideae</taxon>
        <taxon>Capsiceae</taxon>
        <taxon>Capsicum</taxon>
    </lineage>
</organism>